<reference evidence="1" key="1">
    <citation type="submission" date="2019-08" db="EMBL/GenBank/DDBJ databases">
        <authorList>
            <person name="Kucharzyk K."/>
            <person name="Murdoch R.W."/>
            <person name="Higgins S."/>
            <person name="Loffler F."/>
        </authorList>
    </citation>
    <scope>NUCLEOTIDE SEQUENCE</scope>
</reference>
<dbReference type="AlphaFoldDB" id="A0A645A5C5"/>
<proteinExistence type="predicted"/>
<dbReference type="EMBL" id="VSSQ01012034">
    <property type="protein sequence ID" value="MPM48282.1"/>
    <property type="molecule type" value="Genomic_DNA"/>
</dbReference>
<gene>
    <name evidence="1" type="ORF">SDC9_95006</name>
</gene>
<comment type="caution">
    <text evidence="1">The sequence shown here is derived from an EMBL/GenBank/DDBJ whole genome shotgun (WGS) entry which is preliminary data.</text>
</comment>
<name>A0A645A5C5_9ZZZZ</name>
<protein>
    <submittedName>
        <fullName evidence="1">Uncharacterized protein</fullName>
    </submittedName>
</protein>
<sequence length="87" mass="9128">MYIAGEGGCDIIVADGCTKNQVDVLCAQVCARHRFFGGGYGNVGQRLFHTDVPLLNTGAGVYPFIGGIYKAAQLRIGQDSLGHGAAR</sequence>
<evidence type="ECO:0000313" key="1">
    <source>
        <dbReference type="EMBL" id="MPM48282.1"/>
    </source>
</evidence>
<organism evidence="1">
    <name type="scientific">bioreactor metagenome</name>
    <dbReference type="NCBI Taxonomy" id="1076179"/>
    <lineage>
        <taxon>unclassified sequences</taxon>
        <taxon>metagenomes</taxon>
        <taxon>ecological metagenomes</taxon>
    </lineage>
</organism>
<accession>A0A645A5C5</accession>